<evidence type="ECO:0000313" key="3">
    <source>
        <dbReference type="Proteomes" id="UP000792457"/>
    </source>
</evidence>
<dbReference type="EMBL" id="KZ309671">
    <property type="protein sequence ID" value="KAG8239484.1"/>
    <property type="molecule type" value="Genomic_DNA"/>
</dbReference>
<evidence type="ECO:0000256" key="1">
    <source>
        <dbReference type="SAM" id="MobiDB-lite"/>
    </source>
</evidence>
<feature type="region of interest" description="Disordered" evidence="1">
    <location>
        <begin position="1"/>
        <end position="67"/>
    </location>
</feature>
<feature type="compositionally biased region" description="Low complexity" evidence="1">
    <location>
        <begin position="29"/>
        <end position="38"/>
    </location>
</feature>
<reference evidence="2" key="2">
    <citation type="submission" date="2017-10" db="EMBL/GenBank/DDBJ databases">
        <title>Ladona fulva Genome sequencing and assembly.</title>
        <authorList>
            <person name="Murali S."/>
            <person name="Richards S."/>
            <person name="Bandaranaike D."/>
            <person name="Bellair M."/>
            <person name="Blankenburg K."/>
            <person name="Chao H."/>
            <person name="Dinh H."/>
            <person name="Doddapaneni H."/>
            <person name="Dugan-Rocha S."/>
            <person name="Elkadiri S."/>
            <person name="Gnanaolivu R."/>
            <person name="Hernandez B."/>
            <person name="Skinner E."/>
            <person name="Javaid M."/>
            <person name="Lee S."/>
            <person name="Li M."/>
            <person name="Ming W."/>
            <person name="Munidasa M."/>
            <person name="Muniz J."/>
            <person name="Nguyen L."/>
            <person name="Hughes D."/>
            <person name="Osuji N."/>
            <person name="Pu L.-L."/>
            <person name="Puazo M."/>
            <person name="Qu C."/>
            <person name="Quiroz J."/>
            <person name="Raj R."/>
            <person name="Weissenberger G."/>
            <person name="Xin Y."/>
            <person name="Zou X."/>
            <person name="Han Y."/>
            <person name="Worley K."/>
            <person name="Muzny D."/>
            <person name="Gibbs R."/>
        </authorList>
    </citation>
    <scope>NUCLEOTIDE SEQUENCE</scope>
    <source>
        <strain evidence="2">Sampled in the wild</strain>
    </source>
</reference>
<dbReference type="AlphaFoldDB" id="A0A8K0KQ84"/>
<feature type="compositionally biased region" description="Polar residues" evidence="1">
    <location>
        <begin position="11"/>
        <end position="28"/>
    </location>
</feature>
<dbReference type="Proteomes" id="UP000792457">
    <property type="component" value="Unassembled WGS sequence"/>
</dbReference>
<organism evidence="2 3">
    <name type="scientific">Ladona fulva</name>
    <name type="common">Scarce chaser dragonfly</name>
    <name type="synonym">Libellula fulva</name>
    <dbReference type="NCBI Taxonomy" id="123851"/>
    <lineage>
        <taxon>Eukaryota</taxon>
        <taxon>Metazoa</taxon>
        <taxon>Ecdysozoa</taxon>
        <taxon>Arthropoda</taxon>
        <taxon>Hexapoda</taxon>
        <taxon>Insecta</taxon>
        <taxon>Pterygota</taxon>
        <taxon>Palaeoptera</taxon>
        <taxon>Odonata</taxon>
        <taxon>Epiprocta</taxon>
        <taxon>Anisoptera</taxon>
        <taxon>Libelluloidea</taxon>
        <taxon>Libellulidae</taxon>
        <taxon>Ladona</taxon>
    </lineage>
</organism>
<sequence>MGDGSEGGVQEASSSGGDSTRGSWRGQQTARRSASVARRSTRVGFARRQTSARPVPIVWSEPTSGGTETLGKCSRIKACHKLQFLSGTSSSKMADRVWRTSPRESYQRQVLTTTCV</sequence>
<gene>
    <name evidence="2" type="ORF">J437_LFUL018966</name>
</gene>
<proteinExistence type="predicted"/>
<accession>A0A8K0KQ84</accession>
<protein>
    <submittedName>
        <fullName evidence="2">Uncharacterized protein</fullName>
    </submittedName>
</protein>
<evidence type="ECO:0000313" key="2">
    <source>
        <dbReference type="EMBL" id="KAG8239484.1"/>
    </source>
</evidence>
<name>A0A8K0KQ84_LADFU</name>
<reference evidence="2" key="1">
    <citation type="submission" date="2013-04" db="EMBL/GenBank/DDBJ databases">
        <authorList>
            <person name="Qu J."/>
            <person name="Murali S.C."/>
            <person name="Bandaranaike D."/>
            <person name="Bellair M."/>
            <person name="Blankenburg K."/>
            <person name="Chao H."/>
            <person name="Dinh H."/>
            <person name="Doddapaneni H."/>
            <person name="Downs B."/>
            <person name="Dugan-Rocha S."/>
            <person name="Elkadiri S."/>
            <person name="Gnanaolivu R.D."/>
            <person name="Hernandez B."/>
            <person name="Javaid M."/>
            <person name="Jayaseelan J.C."/>
            <person name="Lee S."/>
            <person name="Li M."/>
            <person name="Ming W."/>
            <person name="Munidasa M."/>
            <person name="Muniz J."/>
            <person name="Nguyen L."/>
            <person name="Ongeri F."/>
            <person name="Osuji N."/>
            <person name="Pu L.-L."/>
            <person name="Puazo M."/>
            <person name="Qu C."/>
            <person name="Quiroz J."/>
            <person name="Raj R."/>
            <person name="Weissenberger G."/>
            <person name="Xin Y."/>
            <person name="Zou X."/>
            <person name="Han Y."/>
            <person name="Richards S."/>
            <person name="Worley K."/>
            <person name="Muzny D."/>
            <person name="Gibbs R."/>
        </authorList>
    </citation>
    <scope>NUCLEOTIDE SEQUENCE</scope>
    <source>
        <strain evidence="2">Sampled in the wild</strain>
    </source>
</reference>
<comment type="caution">
    <text evidence="2">The sequence shown here is derived from an EMBL/GenBank/DDBJ whole genome shotgun (WGS) entry which is preliminary data.</text>
</comment>
<keyword evidence="3" id="KW-1185">Reference proteome</keyword>